<sequence length="118" mass="13244">MRQSRPQREPRIRTCIATRTRHPESELLRVALDPQDPSRSVVLADPARRLPGRGAWLVPTLEAFKLAEDKRAFGRALRASATVDTTKVREYLEILLRPDAAADTAMAAGRTDEIVRKT</sequence>
<dbReference type="Gene3D" id="3.30.1230.10">
    <property type="entry name" value="YlxR-like"/>
    <property type="match status" value="1"/>
</dbReference>
<dbReference type="PANTHER" id="PTHR34215:SF1">
    <property type="entry name" value="YLXR DOMAIN-CONTAINING PROTEIN"/>
    <property type="match status" value="1"/>
</dbReference>
<dbReference type="InterPro" id="IPR035931">
    <property type="entry name" value="YlxR-like_sf"/>
</dbReference>
<dbReference type="InterPro" id="IPR007393">
    <property type="entry name" value="YlxR_dom"/>
</dbReference>
<dbReference type="SUPFAM" id="SSF64376">
    <property type="entry name" value="YlxR-like"/>
    <property type="match status" value="1"/>
</dbReference>
<evidence type="ECO:0000259" key="1">
    <source>
        <dbReference type="Pfam" id="PF04296"/>
    </source>
</evidence>
<dbReference type="KEGG" id="cik:H0194_01440"/>
<dbReference type="Pfam" id="PF04296">
    <property type="entry name" value="YlxR"/>
    <property type="match status" value="1"/>
</dbReference>
<dbReference type="AlphaFoldDB" id="A0A7G7CQ81"/>
<reference evidence="2 3" key="1">
    <citation type="submission" date="2020-07" db="EMBL/GenBank/DDBJ databases">
        <title>Complete genome and description of Corynebacterium incognita strain Marseille-Q3630 sp. nov.</title>
        <authorList>
            <person name="Boxberger M."/>
        </authorList>
    </citation>
    <scope>NUCLEOTIDE SEQUENCE [LARGE SCALE GENOMIC DNA]</scope>
    <source>
        <strain evidence="2 3">Marseille-Q3630</strain>
    </source>
</reference>
<dbReference type="InterPro" id="IPR037465">
    <property type="entry name" value="YlxR"/>
</dbReference>
<accession>A0A7G7CQ81</accession>
<protein>
    <submittedName>
        <fullName evidence="2">YlxR family protein</fullName>
    </submittedName>
</protein>
<dbReference type="RefSeq" id="WP_185176121.1">
    <property type="nucleotide sequence ID" value="NZ_CP059404.1"/>
</dbReference>
<keyword evidence="3" id="KW-1185">Reference proteome</keyword>
<evidence type="ECO:0000313" key="2">
    <source>
        <dbReference type="EMBL" id="QNE89747.1"/>
    </source>
</evidence>
<dbReference type="Proteomes" id="UP000515743">
    <property type="component" value="Chromosome"/>
</dbReference>
<dbReference type="PANTHER" id="PTHR34215">
    <property type="entry name" value="BLL0784 PROTEIN"/>
    <property type="match status" value="1"/>
</dbReference>
<organism evidence="2 3">
    <name type="scientific">Corynebacterium incognita</name>
    <dbReference type="NCBI Taxonomy" id="2754725"/>
    <lineage>
        <taxon>Bacteria</taxon>
        <taxon>Bacillati</taxon>
        <taxon>Actinomycetota</taxon>
        <taxon>Actinomycetes</taxon>
        <taxon>Mycobacteriales</taxon>
        <taxon>Corynebacteriaceae</taxon>
        <taxon>Corynebacterium</taxon>
    </lineage>
</organism>
<dbReference type="EMBL" id="CP059404">
    <property type="protein sequence ID" value="QNE89747.1"/>
    <property type="molecule type" value="Genomic_DNA"/>
</dbReference>
<name>A0A7G7CQ81_9CORY</name>
<gene>
    <name evidence="2" type="ORF">H0194_01440</name>
</gene>
<feature type="domain" description="YlxR" evidence="1">
    <location>
        <begin position="13"/>
        <end position="92"/>
    </location>
</feature>
<evidence type="ECO:0000313" key="3">
    <source>
        <dbReference type="Proteomes" id="UP000515743"/>
    </source>
</evidence>
<proteinExistence type="predicted"/>